<dbReference type="InterPro" id="IPR024077">
    <property type="entry name" value="Neurolysin/TOP_dom2"/>
</dbReference>
<keyword evidence="4 7" id="KW-0378">Hydrolase</keyword>
<keyword evidence="11" id="KW-1185">Reference proteome</keyword>
<dbReference type="AlphaFoldDB" id="A0A1S8WZ84"/>
<keyword evidence="3 7" id="KW-0479">Metal-binding</keyword>
<feature type="domain" description="Peptidase M3A/M3B catalytic" evidence="9">
    <location>
        <begin position="342"/>
        <end position="545"/>
    </location>
</feature>
<comment type="similarity">
    <text evidence="1 7">Belongs to the peptidase M3 family.</text>
</comment>
<dbReference type="GO" id="GO:0004222">
    <property type="term" value="F:metalloendopeptidase activity"/>
    <property type="evidence" value="ECO:0007669"/>
    <property type="project" value="InterPro"/>
</dbReference>
<comment type="cofactor">
    <cofactor evidence="7">
        <name>Zn(2+)</name>
        <dbReference type="ChEBI" id="CHEBI:29105"/>
    </cofactor>
    <text evidence="7">Binds 1 zinc ion.</text>
</comment>
<evidence type="ECO:0000259" key="9">
    <source>
        <dbReference type="Pfam" id="PF01432"/>
    </source>
</evidence>
<feature type="compositionally biased region" description="Low complexity" evidence="8">
    <location>
        <begin position="201"/>
        <end position="211"/>
    </location>
</feature>
<dbReference type="InterPro" id="IPR045090">
    <property type="entry name" value="Pept_M3A_M3B"/>
</dbReference>
<organism evidence="10 11">
    <name type="scientific">Opisthorchis viverrini</name>
    <name type="common">Southeast Asian liver fluke</name>
    <dbReference type="NCBI Taxonomy" id="6198"/>
    <lineage>
        <taxon>Eukaryota</taxon>
        <taxon>Metazoa</taxon>
        <taxon>Spiralia</taxon>
        <taxon>Lophotrochozoa</taxon>
        <taxon>Platyhelminthes</taxon>
        <taxon>Trematoda</taxon>
        <taxon>Digenea</taxon>
        <taxon>Opisthorchiida</taxon>
        <taxon>Opisthorchiata</taxon>
        <taxon>Opisthorchiidae</taxon>
        <taxon>Opisthorchis</taxon>
    </lineage>
</organism>
<dbReference type="EMBL" id="KV893085">
    <property type="protein sequence ID" value="OON19745.1"/>
    <property type="molecule type" value="Genomic_DNA"/>
</dbReference>
<evidence type="ECO:0000256" key="3">
    <source>
        <dbReference type="ARBA" id="ARBA00022723"/>
    </source>
</evidence>
<evidence type="ECO:0000256" key="8">
    <source>
        <dbReference type="SAM" id="MobiDB-lite"/>
    </source>
</evidence>
<evidence type="ECO:0000256" key="4">
    <source>
        <dbReference type="ARBA" id="ARBA00022801"/>
    </source>
</evidence>
<evidence type="ECO:0000256" key="7">
    <source>
        <dbReference type="RuleBase" id="RU003435"/>
    </source>
</evidence>
<keyword evidence="5 7" id="KW-0862">Zinc</keyword>
<sequence>MSRVLSILSSPRLFTLPACRFSLPRDVKYDHGPSFYVIPEISGDLSRGVPTMDFESLPNRIESITPDMAFNGFSRLLVDYQLSLSRLSEDIKRGDIRLTSNVLLHSLEEIFYPVEHGFQTLHSILSYNTDPLWPLVLGRLYRKLRTSRTEYFRMDPDIYRALLTVRANDSALGPAEKAMLEVLILECWRHGSALALAASGSLSPQSSSTSSNVTVKKTKQTSDDVVPDLPTLSHSDAKEKLDRLHNLQAELQKEEQLFQGMVWATSAVSGTQTGYYRSTGRYPNPTELTYLVGAANIPVAESDLAPSTPPWLPVALGGQQNGGHIADMKINIASDAVVHSLLCHCSTRQVRQIVWSHWVQRSSLRVFGGSTGQHASNDSRMQTIRRIRRDVAECLGCEDWLSLMWRSPYMRMPTSSEALVSNVLEPLRTELKPIGQIELQLLSEWSSAYLDLPGTKLEAWDIAYAIEQYNFAASDAELQTMITPPEGGRLTTHVHALLDQLANLFRLQLVPSTRSDTDLPVYNLEDMDDGKFFGQIIFDLFHQPGRPPFLGVTASVPIATRTRLSTTGTTIRPKIGDHSVSVLLGDLPPTAESEGCQAQELISIAAGFGACLQHLIPENYHHHINGLSSCLASDMRYLVRDLCGALMLNSILPFSTNQIKRRSKPADRSFSPSAAGIRPPPGNIIALPLLRQLYEARFDLALWTRSETNKHWITLDEQFWAMHLPYPRNPDDVWPCSAGQLFGPNSEPGFQYQHVWRQILLQDVLGALQEHGWPDKAQTPEIIGLLKLFRDTVIAAPNLATPSELFREFRGRDPAHSFLLKMVQSRVKLDDSHVYLDPLASPLVRE</sequence>
<dbReference type="Gene3D" id="1.10.1370.10">
    <property type="entry name" value="Neurolysin, domain 3"/>
    <property type="match status" value="2"/>
</dbReference>
<dbReference type="Pfam" id="PF01432">
    <property type="entry name" value="Peptidase_M3"/>
    <property type="match status" value="1"/>
</dbReference>
<evidence type="ECO:0000313" key="11">
    <source>
        <dbReference type="Proteomes" id="UP000243686"/>
    </source>
</evidence>
<evidence type="ECO:0000256" key="2">
    <source>
        <dbReference type="ARBA" id="ARBA00022670"/>
    </source>
</evidence>
<dbReference type="GO" id="GO:0046872">
    <property type="term" value="F:metal ion binding"/>
    <property type="evidence" value="ECO:0007669"/>
    <property type="project" value="UniProtKB-UniRule"/>
</dbReference>
<dbReference type="Proteomes" id="UP000243686">
    <property type="component" value="Unassembled WGS sequence"/>
</dbReference>
<feature type="region of interest" description="Disordered" evidence="8">
    <location>
        <begin position="201"/>
        <end position="232"/>
    </location>
</feature>
<protein>
    <submittedName>
        <fullName evidence="10">Peptidase family M3</fullName>
    </submittedName>
</protein>
<dbReference type="GO" id="GO:0006518">
    <property type="term" value="P:peptide metabolic process"/>
    <property type="evidence" value="ECO:0007669"/>
    <property type="project" value="TreeGrafter"/>
</dbReference>
<dbReference type="PANTHER" id="PTHR11804">
    <property type="entry name" value="PROTEASE M3 THIMET OLIGOPEPTIDASE-RELATED"/>
    <property type="match status" value="1"/>
</dbReference>
<dbReference type="InterPro" id="IPR024079">
    <property type="entry name" value="MetalloPept_cat_dom_sf"/>
</dbReference>
<dbReference type="GO" id="GO:0006508">
    <property type="term" value="P:proteolysis"/>
    <property type="evidence" value="ECO:0007669"/>
    <property type="project" value="UniProtKB-KW"/>
</dbReference>
<reference evidence="10 11" key="1">
    <citation type="submission" date="2015-03" db="EMBL/GenBank/DDBJ databases">
        <title>Draft genome of the nematode, Opisthorchis viverrini.</title>
        <authorList>
            <person name="Mitreva M."/>
        </authorList>
    </citation>
    <scope>NUCLEOTIDE SEQUENCE [LARGE SCALE GENOMIC DNA]</scope>
    <source>
        <strain evidence="10">Khon Kaen</strain>
    </source>
</reference>
<evidence type="ECO:0000256" key="6">
    <source>
        <dbReference type="ARBA" id="ARBA00023049"/>
    </source>
</evidence>
<keyword evidence="6 7" id="KW-0482">Metalloprotease</keyword>
<keyword evidence="2 7" id="KW-0645">Protease</keyword>
<evidence type="ECO:0000256" key="1">
    <source>
        <dbReference type="ARBA" id="ARBA00006040"/>
    </source>
</evidence>
<evidence type="ECO:0000313" key="10">
    <source>
        <dbReference type="EMBL" id="OON19745.1"/>
    </source>
</evidence>
<dbReference type="SUPFAM" id="SSF55486">
    <property type="entry name" value="Metalloproteases ('zincins'), catalytic domain"/>
    <property type="match status" value="2"/>
</dbReference>
<evidence type="ECO:0000256" key="5">
    <source>
        <dbReference type="ARBA" id="ARBA00022833"/>
    </source>
</evidence>
<accession>A0A1S8WZ84</accession>
<gene>
    <name evidence="10" type="ORF">X801_04383</name>
</gene>
<name>A0A1S8WZ84_OPIVI</name>
<dbReference type="InterPro" id="IPR001567">
    <property type="entry name" value="Pept_M3A_M3B_dom"/>
</dbReference>
<proteinExistence type="inferred from homology"/>
<dbReference type="Gene3D" id="3.40.390.10">
    <property type="entry name" value="Collagenase (Catalytic Domain)"/>
    <property type="match status" value="1"/>
</dbReference>
<dbReference type="PANTHER" id="PTHR11804:SF84">
    <property type="entry name" value="SACCHAROLYSIN"/>
    <property type="match status" value="1"/>
</dbReference>